<dbReference type="Pfam" id="PF05816">
    <property type="entry name" value="TelA"/>
    <property type="match status" value="1"/>
</dbReference>
<feature type="coiled-coil region" evidence="3">
    <location>
        <begin position="324"/>
        <end position="372"/>
    </location>
</feature>
<organism evidence="4 5">
    <name type="scientific">Candidatus Mediterraneibacter faecavium</name>
    <dbReference type="NCBI Taxonomy" id="2838668"/>
    <lineage>
        <taxon>Bacteria</taxon>
        <taxon>Bacillati</taxon>
        <taxon>Bacillota</taxon>
        <taxon>Clostridia</taxon>
        <taxon>Lachnospirales</taxon>
        <taxon>Lachnospiraceae</taxon>
        <taxon>Mediterraneibacter</taxon>
    </lineage>
</organism>
<evidence type="ECO:0000313" key="4">
    <source>
        <dbReference type="EMBL" id="HJC75571.1"/>
    </source>
</evidence>
<keyword evidence="3" id="KW-0175">Coiled coil</keyword>
<evidence type="ECO:0000313" key="5">
    <source>
        <dbReference type="Proteomes" id="UP000823902"/>
    </source>
</evidence>
<name>A0A9D2QAK6_9FIRM</name>
<evidence type="ECO:0000256" key="2">
    <source>
        <dbReference type="PIRNR" id="PIRNR026508"/>
    </source>
</evidence>
<accession>A0A9D2QAK6</accession>
<dbReference type="Proteomes" id="UP000823902">
    <property type="component" value="Unassembled WGS sequence"/>
</dbReference>
<protein>
    <submittedName>
        <fullName evidence="4">Toxic anion resistance protein</fullName>
    </submittedName>
</protein>
<dbReference type="EMBL" id="DWVY01000058">
    <property type="protein sequence ID" value="HJC75571.1"/>
    <property type="molecule type" value="Genomic_DNA"/>
</dbReference>
<gene>
    <name evidence="4" type="ORF">H9697_11645</name>
</gene>
<sequence>MPEITLADLVRSSSVQTAPEAPTAAAKELNEQLAILTPEERRQADELKEQIDVRDSQMLMQYGSGARQNIADFSENILNNIRARDTGYIGELMTDLVTNVQDLNFDSLGKGSGILGIFRKAEAKIKKYLAQYEKLEVQVDRIEGKLEEARMEMLKDIGMFDSLYQKNLDYFKQLQIYITAGDEKIKELREQTIPSLRAEVQKSGDPMHAQLVRDFEDTVNQFEKKVHDLKTSKTIALQTAPQIRLIQNNDKLLADKIQTAIQETIPLWKSQMVMALGLYRQQEALKLQRDVTDTTNALLLKNSEILKQNTLDVAKESERGIVDIETLKKANEDLIATMNEAVRIQKEGHDKRMAAEQELVKIENEIRQALLT</sequence>
<proteinExistence type="inferred from homology"/>
<dbReference type="PANTHER" id="PTHR38432">
    <property type="entry name" value="TELA-LIKE PROTEIN SAOUHSC_01408"/>
    <property type="match status" value="1"/>
</dbReference>
<feature type="coiled-coil region" evidence="3">
    <location>
        <begin position="118"/>
        <end position="152"/>
    </location>
</feature>
<dbReference type="PIRSF" id="PIRSF026508">
    <property type="entry name" value="TelA"/>
    <property type="match status" value="1"/>
</dbReference>
<comment type="caution">
    <text evidence="4">The sequence shown here is derived from an EMBL/GenBank/DDBJ whole genome shotgun (WGS) entry which is preliminary data.</text>
</comment>
<dbReference type="InterPro" id="IPR008863">
    <property type="entry name" value="Toxic_anion-R_TelA"/>
</dbReference>
<reference evidence="4" key="1">
    <citation type="journal article" date="2021" name="PeerJ">
        <title>Extensive microbial diversity within the chicken gut microbiome revealed by metagenomics and culture.</title>
        <authorList>
            <person name="Gilroy R."/>
            <person name="Ravi A."/>
            <person name="Getino M."/>
            <person name="Pursley I."/>
            <person name="Horton D.L."/>
            <person name="Alikhan N.F."/>
            <person name="Baker D."/>
            <person name="Gharbi K."/>
            <person name="Hall N."/>
            <person name="Watson M."/>
            <person name="Adriaenssens E.M."/>
            <person name="Foster-Nyarko E."/>
            <person name="Jarju S."/>
            <person name="Secka A."/>
            <person name="Antonio M."/>
            <person name="Oren A."/>
            <person name="Chaudhuri R.R."/>
            <person name="La Ragione R."/>
            <person name="Hildebrand F."/>
            <person name="Pallen M.J."/>
        </authorList>
    </citation>
    <scope>NUCLEOTIDE SEQUENCE</scope>
    <source>
        <strain evidence="4">CHK196-7946</strain>
    </source>
</reference>
<dbReference type="PANTHER" id="PTHR38432:SF1">
    <property type="entry name" value="TELA-LIKE PROTEIN SAOUHSC_01408"/>
    <property type="match status" value="1"/>
</dbReference>
<reference evidence="4" key="2">
    <citation type="submission" date="2021-04" db="EMBL/GenBank/DDBJ databases">
        <authorList>
            <person name="Gilroy R."/>
        </authorList>
    </citation>
    <scope>NUCLEOTIDE SEQUENCE</scope>
    <source>
        <strain evidence="4">CHK196-7946</strain>
    </source>
</reference>
<dbReference type="AlphaFoldDB" id="A0A9D2QAK6"/>
<evidence type="ECO:0000256" key="1">
    <source>
        <dbReference type="ARBA" id="ARBA00005541"/>
    </source>
</evidence>
<evidence type="ECO:0000256" key="3">
    <source>
        <dbReference type="SAM" id="Coils"/>
    </source>
</evidence>
<comment type="similarity">
    <text evidence="1 2">Belongs to the TelA family.</text>
</comment>